<dbReference type="Proteomes" id="UP000255101">
    <property type="component" value="Unassembled WGS sequence"/>
</dbReference>
<dbReference type="EMBL" id="UGTB01000004">
    <property type="protein sequence ID" value="SUB61602.1"/>
    <property type="molecule type" value="Genomic_DNA"/>
</dbReference>
<dbReference type="AlphaFoldDB" id="A0A135YVQ1"/>
<dbReference type="PATRIC" id="fig|1261.3.peg.1726"/>
<organism evidence="3 5">
    <name type="scientific">Peptostreptococcus anaerobius</name>
    <dbReference type="NCBI Taxonomy" id="1261"/>
    <lineage>
        <taxon>Bacteria</taxon>
        <taxon>Bacillati</taxon>
        <taxon>Bacillota</taxon>
        <taxon>Clostridia</taxon>
        <taxon>Peptostreptococcales</taxon>
        <taxon>Peptostreptococcaceae</taxon>
        <taxon>Peptostreptococcus</taxon>
    </lineage>
</organism>
<protein>
    <recommendedName>
        <fullName evidence="2">PepSY domain-containing protein</fullName>
    </recommendedName>
</protein>
<evidence type="ECO:0000256" key="1">
    <source>
        <dbReference type="SAM" id="MobiDB-lite"/>
    </source>
</evidence>
<dbReference type="STRING" id="1261.HMPREF3195_00716"/>
<dbReference type="Gene3D" id="3.10.450.40">
    <property type="match status" value="1"/>
</dbReference>
<dbReference type="InterPro" id="IPR025711">
    <property type="entry name" value="PepSY"/>
</dbReference>
<evidence type="ECO:0000259" key="2">
    <source>
        <dbReference type="Pfam" id="PF03413"/>
    </source>
</evidence>
<evidence type="ECO:0000313" key="4">
    <source>
        <dbReference type="EMBL" id="SUB61602.1"/>
    </source>
</evidence>
<feature type="domain" description="PepSY" evidence="2">
    <location>
        <begin position="53"/>
        <end position="110"/>
    </location>
</feature>
<feature type="compositionally biased region" description="Basic and acidic residues" evidence="1">
    <location>
        <begin position="198"/>
        <end position="208"/>
    </location>
</feature>
<proteinExistence type="predicted"/>
<accession>A0A135YVQ1</accession>
<feature type="compositionally biased region" description="Polar residues" evidence="1">
    <location>
        <begin position="209"/>
        <end position="239"/>
    </location>
</feature>
<reference evidence="4 6" key="2">
    <citation type="submission" date="2018-06" db="EMBL/GenBank/DDBJ databases">
        <authorList>
            <consortium name="Pathogen Informatics"/>
            <person name="Doyle S."/>
        </authorList>
    </citation>
    <scope>NUCLEOTIDE SEQUENCE [LARGE SCALE GENOMIC DNA]</scope>
    <source>
        <strain evidence="4 6">NCTC11460</strain>
    </source>
</reference>
<dbReference type="Pfam" id="PF03413">
    <property type="entry name" value="PepSY"/>
    <property type="match status" value="1"/>
</dbReference>
<reference evidence="3 5" key="1">
    <citation type="submission" date="2016-02" db="EMBL/GenBank/DDBJ databases">
        <authorList>
            <person name="Wen L."/>
            <person name="He K."/>
            <person name="Yang H."/>
        </authorList>
    </citation>
    <scope>NUCLEOTIDE SEQUENCE [LARGE SCALE GENOMIC DNA]</scope>
    <source>
        <strain evidence="3 5">MJR8628A</strain>
    </source>
</reference>
<sequence>MNNKNKKILALGLCSIMCITNVGCSSLGKKESKKKVETNVDLSNIKDIRTVKVNQDQAMLRFTTQNKAGSISSLILKEKDGKYIYSIDGIDKKGQGIIMTVDAKTSDVISSKPIVAASAEKKANVLNFSIIKDLKLAIQAAFKNVDRDVYSQIDSYKLMYANNKNIYKFTFSNGETEKEKSKKKTVYIDASSLKAIGKEEESQIRSFEESLNNPTPTSNDKASATNSQDGSGKVTKSTN</sequence>
<gene>
    <name evidence="3" type="ORF">HMPREF3195_00716</name>
    <name evidence="4" type="ORF">NCTC11460_01544</name>
</gene>
<evidence type="ECO:0000313" key="5">
    <source>
        <dbReference type="Proteomes" id="UP000070326"/>
    </source>
</evidence>
<dbReference type="Proteomes" id="UP000070326">
    <property type="component" value="Unassembled WGS sequence"/>
</dbReference>
<evidence type="ECO:0000313" key="3">
    <source>
        <dbReference type="EMBL" id="KXI13473.1"/>
    </source>
</evidence>
<evidence type="ECO:0000313" key="6">
    <source>
        <dbReference type="Proteomes" id="UP000255101"/>
    </source>
</evidence>
<dbReference type="RefSeq" id="WP_002845453.1">
    <property type="nucleotide sequence ID" value="NZ_CAXUJS010000002.1"/>
</dbReference>
<feature type="region of interest" description="Disordered" evidence="1">
    <location>
        <begin position="198"/>
        <end position="239"/>
    </location>
</feature>
<name>A0A135YVQ1_9FIRM</name>
<dbReference type="EMBL" id="LSQZ01000022">
    <property type="protein sequence ID" value="KXI13473.1"/>
    <property type="molecule type" value="Genomic_DNA"/>
</dbReference>